<dbReference type="FunFam" id="2.60.40.10:FF:001148">
    <property type="entry name" value="oncostatin-M-specific receptor subunit beta"/>
    <property type="match status" value="1"/>
</dbReference>
<evidence type="ECO:0000256" key="4">
    <source>
        <dbReference type="ARBA" id="ARBA00022729"/>
    </source>
</evidence>
<evidence type="ECO:0000256" key="2">
    <source>
        <dbReference type="ARBA" id="ARBA00008921"/>
    </source>
</evidence>
<evidence type="ECO:0000256" key="10">
    <source>
        <dbReference type="SAM" id="MobiDB-lite"/>
    </source>
</evidence>
<keyword evidence="4" id="KW-0732">Signal</keyword>
<dbReference type="InterPro" id="IPR040817">
    <property type="entry name" value="LIFR_D2"/>
</dbReference>
<reference evidence="13" key="1">
    <citation type="submission" date="2025-08" db="UniProtKB">
        <authorList>
            <consortium name="Ensembl"/>
        </authorList>
    </citation>
    <scope>IDENTIFICATION</scope>
</reference>
<dbReference type="Pfam" id="PF25552">
    <property type="entry name" value="LIFR_D4"/>
    <property type="match status" value="1"/>
</dbReference>
<dbReference type="InterPro" id="IPR003961">
    <property type="entry name" value="FN3_dom"/>
</dbReference>
<dbReference type="Gene3D" id="2.60.40.10">
    <property type="entry name" value="Immunoglobulins"/>
    <property type="match status" value="7"/>
</dbReference>
<evidence type="ECO:0000313" key="14">
    <source>
        <dbReference type="Proteomes" id="UP000261480"/>
    </source>
</evidence>
<dbReference type="Ensembl" id="ENSPMET00000004977.1">
    <property type="protein sequence ID" value="ENSPMEP00000025491.1"/>
    <property type="gene ID" value="ENSPMEG00000008490.1"/>
</dbReference>
<dbReference type="OrthoDB" id="6382334at2759"/>
<feature type="compositionally biased region" description="Polar residues" evidence="10">
    <location>
        <begin position="955"/>
        <end position="972"/>
    </location>
</feature>
<dbReference type="PANTHER" id="PTHR48423:SF1">
    <property type="entry name" value="INTERLEUKIN-27 RECEPTOR SUBUNIT ALPHA"/>
    <property type="match status" value="1"/>
</dbReference>
<dbReference type="AlphaFoldDB" id="A0A3B3YDQ6"/>
<keyword evidence="3 11" id="KW-0812">Transmembrane</keyword>
<dbReference type="GO" id="GO:0005886">
    <property type="term" value="C:plasma membrane"/>
    <property type="evidence" value="ECO:0007669"/>
    <property type="project" value="UniProtKB-ARBA"/>
</dbReference>
<organism evidence="13 14">
    <name type="scientific">Poecilia mexicana</name>
    <dbReference type="NCBI Taxonomy" id="48701"/>
    <lineage>
        <taxon>Eukaryota</taxon>
        <taxon>Metazoa</taxon>
        <taxon>Chordata</taxon>
        <taxon>Craniata</taxon>
        <taxon>Vertebrata</taxon>
        <taxon>Euteleostomi</taxon>
        <taxon>Actinopterygii</taxon>
        <taxon>Neopterygii</taxon>
        <taxon>Teleostei</taxon>
        <taxon>Neoteleostei</taxon>
        <taxon>Acanthomorphata</taxon>
        <taxon>Ovalentaria</taxon>
        <taxon>Atherinomorphae</taxon>
        <taxon>Cyprinodontiformes</taxon>
        <taxon>Poeciliidae</taxon>
        <taxon>Poeciliinae</taxon>
        <taxon>Poecilia</taxon>
    </lineage>
</organism>
<keyword evidence="5" id="KW-0677">Repeat</keyword>
<feature type="domain" description="Fibronectin type-III" evidence="12">
    <location>
        <begin position="404"/>
        <end position="503"/>
    </location>
</feature>
<dbReference type="InterPro" id="IPR013783">
    <property type="entry name" value="Ig-like_fold"/>
</dbReference>
<feature type="compositionally biased region" description="Polar residues" evidence="10">
    <location>
        <begin position="931"/>
        <end position="941"/>
    </location>
</feature>
<dbReference type="Pfam" id="PF17971">
    <property type="entry name" value="LIFR_D2"/>
    <property type="match status" value="1"/>
</dbReference>
<dbReference type="STRING" id="48701.ENSPMEP00000025491"/>
<comment type="subcellular location">
    <subcellularLocation>
        <location evidence="1">Membrane</location>
        <topology evidence="1">Single-pass type I membrane protein</topology>
    </subcellularLocation>
</comment>
<dbReference type="InterPro" id="IPR036116">
    <property type="entry name" value="FN3_sf"/>
</dbReference>
<feature type="region of interest" description="Disordered" evidence="10">
    <location>
        <begin position="850"/>
        <end position="972"/>
    </location>
</feature>
<evidence type="ECO:0000256" key="5">
    <source>
        <dbReference type="ARBA" id="ARBA00022737"/>
    </source>
</evidence>
<evidence type="ECO:0000256" key="9">
    <source>
        <dbReference type="ARBA" id="ARBA00023180"/>
    </source>
</evidence>
<evidence type="ECO:0000256" key="11">
    <source>
        <dbReference type="SAM" id="Phobius"/>
    </source>
</evidence>
<dbReference type="CTD" id="541493"/>
<evidence type="ECO:0000259" key="12">
    <source>
        <dbReference type="PROSITE" id="PS50853"/>
    </source>
</evidence>
<sequence>MPRLLNIPTSKPNCGSVWVAFVLLGISALNTQAKIVLTVPQQVRLSANFSTQQLTISWFGGEATTFDLIILRTEFNETVFYNTVPAVVNQDGGRHQWTWTSVEPLECTSLSVKIRSRDGTTKSEWSEPQILEGRDLPSNSGYQMYPQDRVVPVGANTTFCCIVEEGKEFRELLYGSTKMNVKRLSRRSYATTAVNQNLSGRTGTNVICLFKDLDKLAGSVVFVGYPPLPTNFECITHDLTSAVCSWDRGRDTNLYGKRKTKYSINKRDCEVSKCVLPQWDGNWTLVAVNPLGQYSLTYSAELLHRVVPVAPDKLAGTTHAWNATVQWQWPYDSYSTLALVCQVRLASRNILHRNVSGVGVRSVFLPHLHPNTKYSVRVRCGSQNHFVKWGNWSKEFNFTTRSSAPEAPDVWMWMNRDNTVRVMWKPLTQWQSHGVLTGYQVTLWNLEENEKQTSNLSPKDNSLNLTGWASITGDKKAIATVKAKNAKGMSQPSSIMLGVIDDKSAPLAQTTYTSSGFSLSWQHNDNRTCSYLVEWCEAVCTPDCTVDWIRLDAGSTHVSIKDSIVKFQPGVRYNFSVYECPSTSPVLIQRWQGYIQELPRFTSVNLEINQQYCDVVLSWEEIPLAGRGGFLRGYKVYINNFSNFTLLADLSPKIRTFTVKDLPTSTYEFIVKAYGSAGQDTVSTATIRLKQCADGLILEILAALGIVTLLLTIVSCFCYKKRRWVKMAFYPDIPEPKLPGDWSRTQGPLDVKPFPHSMVHIIEKPERDFSKDTLVIIPEEEDYDGEGIGDEPVDMDEPQLLRYYNQVVDERPIRPRFPDSSVSSSSSVDSANTDVTYTGIQTSHSSLVFPSESQGFSEGFQPHSGLSLSSGDRGEGYHPQMHSVALGGNLASPEPIVQPHDVGSGGYKPQNSWLLDSPTEGDENSPAPSLGSPTSVASTQFLLPDGERHEEKRQQPSSATSWFTNLLSSAKP</sequence>
<dbReference type="SMART" id="SM00060">
    <property type="entry name" value="FN3"/>
    <property type="match status" value="4"/>
</dbReference>
<keyword evidence="9" id="KW-0325">Glycoprotein</keyword>
<feature type="transmembrane region" description="Helical" evidence="11">
    <location>
        <begin position="696"/>
        <end position="719"/>
    </location>
</feature>
<reference evidence="13" key="2">
    <citation type="submission" date="2025-09" db="UniProtKB">
        <authorList>
            <consortium name="Ensembl"/>
        </authorList>
    </citation>
    <scope>IDENTIFICATION</scope>
</reference>
<protein>
    <recommendedName>
        <fullName evidence="12">Fibronectin type-III domain-containing protein</fullName>
    </recommendedName>
</protein>
<keyword evidence="7 11" id="KW-0472">Membrane</keyword>
<keyword evidence="6 11" id="KW-1133">Transmembrane helix</keyword>
<dbReference type="PANTHER" id="PTHR48423">
    <property type="entry name" value="INTERLEUKIN-27 RECEPTOR SUBUNIT ALPHA"/>
    <property type="match status" value="1"/>
</dbReference>
<dbReference type="Proteomes" id="UP000261480">
    <property type="component" value="Unplaced"/>
</dbReference>
<evidence type="ECO:0000256" key="8">
    <source>
        <dbReference type="ARBA" id="ARBA00023170"/>
    </source>
</evidence>
<feature type="domain" description="Fibronectin type-III" evidence="12">
    <location>
        <begin position="307"/>
        <end position="403"/>
    </location>
</feature>
<name>A0A3B3YDQ6_9TELE</name>
<evidence type="ECO:0000256" key="6">
    <source>
        <dbReference type="ARBA" id="ARBA00022989"/>
    </source>
</evidence>
<keyword evidence="8" id="KW-0675">Receptor</keyword>
<dbReference type="CDD" id="cd00063">
    <property type="entry name" value="FN3"/>
    <property type="match status" value="3"/>
</dbReference>
<dbReference type="KEGG" id="pmei:106923056"/>
<evidence type="ECO:0000256" key="3">
    <source>
        <dbReference type="ARBA" id="ARBA00022692"/>
    </source>
</evidence>
<accession>A0A3B3YDQ6</accession>
<dbReference type="Pfam" id="PF21177">
    <property type="entry name" value="LIF-R_Ig-like"/>
    <property type="match status" value="1"/>
</dbReference>
<dbReference type="SUPFAM" id="SSF49265">
    <property type="entry name" value="Fibronectin type III"/>
    <property type="match status" value="3"/>
</dbReference>
<dbReference type="InterPro" id="IPR048497">
    <property type="entry name" value="LIF-R-like_Ig-like"/>
</dbReference>
<evidence type="ECO:0000256" key="7">
    <source>
        <dbReference type="ARBA" id="ARBA00023136"/>
    </source>
</evidence>
<feature type="compositionally biased region" description="Basic and acidic residues" evidence="10">
    <location>
        <begin position="945"/>
        <end position="954"/>
    </location>
</feature>
<comment type="similarity">
    <text evidence="2">Belongs to the type I cytokine receptor family. Type 2 subfamily.</text>
</comment>
<proteinExistence type="inferred from homology"/>
<dbReference type="PROSITE" id="PS50853">
    <property type="entry name" value="FN3"/>
    <property type="match status" value="2"/>
</dbReference>
<evidence type="ECO:0000313" key="13">
    <source>
        <dbReference type="Ensembl" id="ENSPMEP00000025491.1"/>
    </source>
</evidence>
<dbReference type="InterPro" id="IPR052672">
    <property type="entry name" value="Type1_Cytokine_Rcpt_Type2"/>
</dbReference>
<dbReference type="GeneID" id="106923056"/>
<keyword evidence="14" id="KW-1185">Reference proteome</keyword>
<evidence type="ECO:0000256" key="1">
    <source>
        <dbReference type="ARBA" id="ARBA00004479"/>
    </source>
</evidence>
<dbReference type="RefSeq" id="XP_014851388.1">
    <property type="nucleotide sequence ID" value="XM_014995902.1"/>
</dbReference>